<dbReference type="EMBL" id="QTSX02000105">
    <property type="protein sequence ID" value="KAJ9088578.1"/>
    <property type="molecule type" value="Genomic_DNA"/>
</dbReference>
<organism evidence="1 2">
    <name type="scientific">Entomophthora muscae</name>
    <dbReference type="NCBI Taxonomy" id="34485"/>
    <lineage>
        <taxon>Eukaryota</taxon>
        <taxon>Fungi</taxon>
        <taxon>Fungi incertae sedis</taxon>
        <taxon>Zoopagomycota</taxon>
        <taxon>Entomophthoromycotina</taxon>
        <taxon>Entomophthoromycetes</taxon>
        <taxon>Entomophthorales</taxon>
        <taxon>Entomophthoraceae</taxon>
        <taxon>Entomophthora</taxon>
    </lineage>
</organism>
<sequence length="293" mass="33337">MEVSYSAMKGWAKATKETVMSTLARNQIRRVAILGVMILVWCSIFIPVITIHLTHQERDSNEENDPHIDALVWADFRGLNPISGDIKLALGTHSDGLHLNLGGETIYLESQIFPETNRTAYPIGNKDHAFYPFDEYEFTSFISAVDVFNKTLNIDFILDIDGHGFTSNLKRKWKEAGVLNIKYTLKRHNTTKLLCFIIFALIWLLALVMINLAVDAVFYYRDTPPLFILSGFTIVFALPALRKIQPGIPDFGCILDSAGYFWGVTIVSFSACLMLYSWAFRWKPKSHCNYPRP</sequence>
<reference evidence="1" key="1">
    <citation type="submission" date="2022-04" db="EMBL/GenBank/DDBJ databases">
        <title>Genome of the entomopathogenic fungus Entomophthora muscae.</title>
        <authorList>
            <person name="Elya C."/>
            <person name="Lovett B.R."/>
            <person name="Lee E."/>
            <person name="Macias A.M."/>
            <person name="Hajek A.E."/>
            <person name="De Bivort B.L."/>
            <person name="Kasson M.T."/>
            <person name="De Fine Licht H.H."/>
            <person name="Stajich J.E."/>
        </authorList>
    </citation>
    <scope>NUCLEOTIDE SEQUENCE</scope>
    <source>
        <strain evidence="1">Berkeley</strain>
    </source>
</reference>
<dbReference type="Proteomes" id="UP001165960">
    <property type="component" value="Unassembled WGS sequence"/>
</dbReference>
<protein>
    <submittedName>
        <fullName evidence="1">Uncharacterized protein</fullName>
    </submittedName>
</protein>
<accession>A0ACC2UP14</accession>
<evidence type="ECO:0000313" key="1">
    <source>
        <dbReference type="EMBL" id="KAJ9088578.1"/>
    </source>
</evidence>
<name>A0ACC2UP14_9FUNG</name>
<proteinExistence type="predicted"/>
<comment type="caution">
    <text evidence="1">The sequence shown here is derived from an EMBL/GenBank/DDBJ whole genome shotgun (WGS) entry which is preliminary data.</text>
</comment>
<gene>
    <name evidence="1" type="ORF">DSO57_1021607</name>
</gene>
<keyword evidence="2" id="KW-1185">Reference proteome</keyword>
<evidence type="ECO:0000313" key="2">
    <source>
        <dbReference type="Proteomes" id="UP001165960"/>
    </source>
</evidence>